<dbReference type="GeneID" id="18931789"/>
<dbReference type="RefSeq" id="XP_007407531.1">
    <property type="nucleotide sequence ID" value="XM_007407469.1"/>
</dbReference>
<keyword evidence="2" id="KW-1185">Reference proteome</keyword>
<dbReference type="OrthoDB" id="5238236at2759"/>
<dbReference type="AlphaFoldDB" id="F4REV6"/>
<dbReference type="VEuPathDB" id="FungiDB:MELLADRAFT_71312"/>
<accession>F4REV6</accession>
<dbReference type="EMBL" id="GL883098">
    <property type="protein sequence ID" value="EGG09171.1"/>
    <property type="molecule type" value="Genomic_DNA"/>
</dbReference>
<reference evidence="2" key="1">
    <citation type="journal article" date="2011" name="Proc. Natl. Acad. Sci. U.S.A.">
        <title>Obligate biotrophy features unraveled by the genomic analysis of rust fungi.</title>
        <authorList>
            <person name="Duplessis S."/>
            <person name="Cuomo C.A."/>
            <person name="Lin Y.-C."/>
            <person name="Aerts A."/>
            <person name="Tisserant E."/>
            <person name="Veneault-Fourrey C."/>
            <person name="Joly D.L."/>
            <person name="Hacquard S."/>
            <person name="Amselem J."/>
            <person name="Cantarel B.L."/>
            <person name="Chiu R."/>
            <person name="Coutinho P.M."/>
            <person name="Feau N."/>
            <person name="Field M."/>
            <person name="Frey P."/>
            <person name="Gelhaye E."/>
            <person name="Goldberg J."/>
            <person name="Grabherr M.G."/>
            <person name="Kodira C.D."/>
            <person name="Kohler A."/>
            <person name="Kuees U."/>
            <person name="Lindquist E.A."/>
            <person name="Lucas S.M."/>
            <person name="Mago R."/>
            <person name="Mauceli E."/>
            <person name="Morin E."/>
            <person name="Murat C."/>
            <person name="Pangilinan J.L."/>
            <person name="Park R."/>
            <person name="Pearson M."/>
            <person name="Quesneville H."/>
            <person name="Rouhier N."/>
            <person name="Sakthikumar S."/>
            <person name="Salamov A.A."/>
            <person name="Schmutz J."/>
            <person name="Selles B."/>
            <person name="Shapiro H."/>
            <person name="Tanguay P."/>
            <person name="Tuskan G.A."/>
            <person name="Henrissat B."/>
            <person name="Van de Peer Y."/>
            <person name="Rouze P."/>
            <person name="Ellis J.G."/>
            <person name="Dodds P.N."/>
            <person name="Schein J.E."/>
            <person name="Zhong S."/>
            <person name="Hamelin R.C."/>
            <person name="Grigoriev I.V."/>
            <person name="Szabo L.J."/>
            <person name="Martin F."/>
        </authorList>
    </citation>
    <scope>NUCLEOTIDE SEQUENCE [LARGE SCALE GENOMIC DNA]</scope>
    <source>
        <strain evidence="2">98AG31 / pathotype 3-4-7</strain>
    </source>
</reference>
<proteinExistence type="predicted"/>
<evidence type="ECO:0000313" key="2">
    <source>
        <dbReference type="Proteomes" id="UP000001072"/>
    </source>
</evidence>
<gene>
    <name evidence="1" type="ORF">MELLADRAFT_71312</name>
</gene>
<sequence>MDFFRGMRRELDGHFSRIFGPLYIENENQLSMVVGWMLMISSRDQKALEQYKKKAPGDIQSLSIFTGARVMKELILKSGEVETQ</sequence>
<dbReference type="KEGG" id="mlr:MELLADRAFT_71312"/>
<name>F4REV6_MELLP</name>
<dbReference type="HOGENOM" id="CLU_2527939_0_0_1"/>
<dbReference type="Proteomes" id="UP000001072">
    <property type="component" value="Unassembled WGS sequence"/>
</dbReference>
<evidence type="ECO:0000313" key="1">
    <source>
        <dbReference type="EMBL" id="EGG09171.1"/>
    </source>
</evidence>
<protein>
    <submittedName>
        <fullName evidence="1">Uncharacterized protein</fullName>
    </submittedName>
</protein>
<organism evidence="2">
    <name type="scientific">Melampsora larici-populina (strain 98AG31 / pathotype 3-4-7)</name>
    <name type="common">Poplar leaf rust fungus</name>
    <dbReference type="NCBI Taxonomy" id="747676"/>
    <lineage>
        <taxon>Eukaryota</taxon>
        <taxon>Fungi</taxon>
        <taxon>Dikarya</taxon>
        <taxon>Basidiomycota</taxon>
        <taxon>Pucciniomycotina</taxon>
        <taxon>Pucciniomycetes</taxon>
        <taxon>Pucciniales</taxon>
        <taxon>Melampsoraceae</taxon>
        <taxon>Melampsora</taxon>
    </lineage>
</organism>
<dbReference type="InParanoid" id="F4REV6"/>